<comment type="caution">
    <text evidence="12">The sequence shown here is derived from an EMBL/GenBank/DDBJ whole genome shotgun (WGS) entry which is preliminary data.</text>
</comment>
<feature type="transmembrane region" description="Helical" evidence="10">
    <location>
        <begin position="44"/>
        <end position="68"/>
    </location>
</feature>
<sequence>MAWELRPSVLRVPRFSLRFAGSGRIEDMRFFTQTLYRYWYNKGFWGATVASAVDFLNTFVLFIVAVIFTMRFDWARAVSCAESDCAAYSLVRGLHAPYIFRSNFWGHLWGFVLLGTTAGSCAYELVRFVETYYLQYEIEEVAREAGVETGFLTPLHRWRFQWQRGLYGRDGHEFIGLCGGDAIALSTAGWGEFLETICAAVGRNCSLKFGVPGEPLDPLRAVQGLMQLENYVIALHEADVLHGTALQHVHPSMIMSLIDSMFDAFRTIESRHKCTWALRTTIVTYVVLYSTGFLFFCVYVTLKVLVKNAAQIKVNYWALSQRTWTTGAQWRFRLYNEVGHLHACRLRAGAEVAERMVDRLRVSNSVSRFIRRVCSTCVLVTAVLSFLNPALLIGASIGGLTLVWWLTFALMLYACVPEVDPREREYAYGADLERLVDSVHYDAAEWFHSADSFYEHITTTFFKNRVLVVLTDLFKSLALPLLLLCALRDESVEALVEFVQQYSTTVDGVGSIAVGSDWSASSPSMAQLHGCDSNGVNPASVSTHSNDVDVSAALLGRATDVTSPAHRRAEKVQLSVASFAAVYSQWTLRHMDGPTGRDSPTGSDGAALKVFLRQLSHRVREATIKQVTSSFAVDDLMLSRDSLEQSRSMRLERRFATQREDTEQRAKGTTDDTSGLLAFEAGSTTAHEREQLFVSQASSSRRAGRTSRTTQLLPPHRQEAAAYGTENGSPQ</sequence>
<comment type="function">
    <text evidence="10">Phospholipid scramblase involved in autophagy. Cycles between the preautophagosomal structure/phagophore assembly site (PAS) and the cytoplasmic vesicle pool and supplies membrane for the growing autophagosome. Lipid scramblase activity plays a key role in preautophagosomal structure/phagophore assembly by distributing the phospholipids that arrive through ATG2 from the cytoplasmic to the luminal leaflet of the bilayer, thereby driving autophagosomal membrane expansion.</text>
</comment>
<keyword evidence="8 10" id="KW-0445">Lipid transport</keyword>
<feature type="compositionally biased region" description="Basic and acidic residues" evidence="11">
    <location>
        <begin position="649"/>
        <end position="670"/>
    </location>
</feature>
<dbReference type="GO" id="GO:0000422">
    <property type="term" value="P:autophagy of mitochondrion"/>
    <property type="evidence" value="ECO:0007669"/>
    <property type="project" value="TreeGrafter"/>
</dbReference>
<accession>A0A836ICZ5</accession>
<dbReference type="GO" id="GO:0005776">
    <property type="term" value="C:autophagosome"/>
    <property type="evidence" value="ECO:0007669"/>
    <property type="project" value="TreeGrafter"/>
</dbReference>
<dbReference type="KEGG" id="phet:94289300"/>
<keyword evidence="4 10" id="KW-0813">Transport</keyword>
<keyword evidence="5 10" id="KW-0812">Transmembrane</keyword>
<dbReference type="Pfam" id="PF04109">
    <property type="entry name" value="ATG9"/>
    <property type="match status" value="1"/>
</dbReference>
<gene>
    <name evidence="12" type="ORF">JKF63_03203</name>
</gene>
<feature type="region of interest" description="Disordered" evidence="11">
    <location>
        <begin position="687"/>
        <end position="731"/>
    </location>
</feature>
<comment type="subcellular location">
    <subcellularLocation>
        <location evidence="1 10">Preautophagosomal structure membrane</location>
        <topology evidence="1 10">Multi-pass membrane protein</topology>
    </subcellularLocation>
</comment>
<dbReference type="GO" id="GO:0034727">
    <property type="term" value="P:piecemeal microautophagy of the nucleus"/>
    <property type="evidence" value="ECO:0007669"/>
    <property type="project" value="TreeGrafter"/>
</dbReference>
<name>A0A836ICZ5_9TRYP</name>
<evidence type="ECO:0000256" key="4">
    <source>
        <dbReference type="ARBA" id="ARBA00022448"/>
    </source>
</evidence>
<keyword evidence="9 10" id="KW-0472">Membrane</keyword>
<evidence type="ECO:0000256" key="5">
    <source>
        <dbReference type="ARBA" id="ARBA00022692"/>
    </source>
</evidence>
<dbReference type="OrthoDB" id="2020634at2759"/>
<reference evidence="12 13" key="1">
    <citation type="submission" date="2021-02" db="EMBL/GenBank/DDBJ databases">
        <title>Porcisia hertigi Genome sequencing and assembly.</title>
        <authorList>
            <person name="Almutairi H."/>
            <person name="Gatherer D."/>
        </authorList>
    </citation>
    <scope>NUCLEOTIDE SEQUENCE [LARGE SCALE GENOMIC DNA]</scope>
    <source>
        <strain evidence="12 13">C119</strain>
    </source>
</reference>
<feature type="transmembrane region" description="Helical" evidence="10">
    <location>
        <begin position="282"/>
        <end position="302"/>
    </location>
</feature>
<evidence type="ECO:0000256" key="1">
    <source>
        <dbReference type="ARBA" id="ARBA00004511"/>
    </source>
</evidence>
<comment type="caution">
    <text evidence="10">Lacks conserved residue(s) required for the propagation of feature annotation.</text>
</comment>
<dbReference type="GO" id="GO:0006869">
    <property type="term" value="P:lipid transport"/>
    <property type="evidence" value="ECO:0007669"/>
    <property type="project" value="UniProtKB-KW"/>
</dbReference>
<evidence type="ECO:0000313" key="13">
    <source>
        <dbReference type="Proteomes" id="UP000674318"/>
    </source>
</evidence>
<dbReference type="AlphaFoldDB" id="A0A836ICZ5"/>
<protein>
    <recommendedName>
        <fullName evidence="3 10">Autophagy-related protein 9</fullName>
    </recommendedName>
</protein>
<evidence type="ECO:0000256" key="8">
    <source>
        <dbReference type="ARBA" id="ARBA00023055"/>
    </source>
</evidence>
<dbReference type="PANTHER" id="PTHR13038">
    <property type="entry name" value="APG9 AUTOPHAGY 9"/>
    <property type="match status" value="1"/>
</dbReference>
<evidence type="ECO:0000256" key="7">
    <source>
        <dbReference type="ARBA" id="ARBA00023006"/>
    </source>
</evidence>
<dbReference type="PANTHER" id="PTHR13038:SF10">
    <property type="entry name" value="AUTOPHAGY-RELATED PROTEIN 9"/>
    <property type="match status" value="1"/>
</dbReference>
<keyword evidence="13" id="KW-1185">Reference proteome</keyword>
<dbReference type="Proteomes" id="UP000674318">
    <property type="component" value="Unassembled WGS sequence"/>
</dbReference>
<feature type="region of interest" description="Disordered" evidence="11">
    <location>
        <begin position="649"/>
        <end position="675"/>
    </location>
</feature>
<dbReference type="GO" id="GO:0061709">
    <property type="term" value="P:reticulophagy"/>
    <property type="evidence" value="ECO:0007669"/>
    <property type="project" value="TreeGrafter"/>
</dbReference>
<evidence type="ECO:0000256" key="9">
    <source>
        <dbReference type="ARBA" id="ARBA00023136"/>
    </source>
</evidence>
<feature type="transmembrane region" description="Helical" evidence="10">
    <location>
        <begin position="108"/>
        <end position="126"/>
    </location>
</feature>
<dbReference type="RefSeq" id="XP_067756013.1">
    <property type="nucleotide sequence ID" value="XM_067899223.1"/>
</dbReference>
<dbReference type="EMBL" id="JAFJZO010000027">
    <property type="protein sequence ID" value="KAG5501390.1"/>
    <property type="molecule type" value="Genomic_DNA"/>
</dbReference>
<organism evidence="12 13">
    <name type="scientific">Porcisia hertigi</name>
    <dbReference type="NCBI Taxonomy" id="2761500"/>
    <lineage>
        <taxon>Eukaryota</taxon>
        <taxon>Discoba</taxon>
        <taxon>Euglenozoa</taxon>
        <taxon>Kinetoplastea</taxon>
        <taxon>Metakinetoplastina</taxon>
        <taxon>Trypanosomatida</taxon>
        <taxon>Trypanosomatidae</taxon>
        <taxon>Leishmaniinae</taxon>
        <taxon>Porcisia</taxon>
    </lineage>
</organism>
<comment type="similarity">
    <text evidence="2 10">Belongs to the ATG9 family.</text>
</comment>
<evidence type="ECO:0000256" key="11">
    <source>
        <dbReference type="SAM" id="MobiDB-lite"/>
    </source>
</evidence>
<feature type="compositionally biased region" description="Low complexity" evidence="11">
    <location>
        <begin position="695"/>
        <end position="711"/>
    </location>
</feature>
<keyword evidence="7 10" id="KW-0072">Autophagy</keyword>
<feature type="transmembrane region" description="Helical" evidence="10">
    <location>
        <begin position="393"/>
        <end position="416"/>
    </location>
</feature>
<evidence type="ECO:0000256" key="10">
    <source>
        <dbReference type="RuleBase" id="RU364027"/>
    </source>
</evidence>
<keyword evidence="6 10" id="KW-1133">Transmembrane helix</keyword>
<dbReference type="GO" id="GO:0034045">
    <property type="term" value="C:phagophore assembly site membrane"/>
    <property type="evidence" value="ECO:0007669"/>
    <property type="project" value="UniProtKB-SubCell"/>
</dbReference>
<evidence type="ECO:0000313" key="12">
    <source>
        <dbReference type="EMBL" id="KAG5501390.1"/>
    </source>
</evidence>
<evidence type="ECO:0000256" key="6">
    <source>
        <dbReference type="ARBA" id="ARBA00022989"/>
    </source>
</evidence>
<proteinExistence type="inferred from homology"/>
<dbReference type="GO" id="GO:0034497">
    <property type="term" value="P:protein localization to phagophore assembly site"/>
    <property type="evidence" value="ECO:0007669"/>
    <property type="project" value="TreeGrafter"/>
</dbReference>
<dbReference type="GeneID" id="94289300"/>
<evidence type="ECO:0000256" key="3">
    <source>
        <dbReference type="ARBA" id="ARBA00018074"/>
    </source>
</evidence>
<dbReference type="InterPro" id="IPR007241">
    <property type="entry name" value="Autophagy-rel_prot_9"/>
</dbReference>
<evidence type="ECO:0000256" key="2">
    <source>
        <dbReference type="ARBA" id="ARBA00006185"/>
    </source>
</evidence>